<comment type="caution">
    <text evidence="1">The sequence shown here is derived from an EMBL/GenBank/DDBJ whole genome shotgun (WGS) entry which is preliminary data.</text>
</comment>
<reference evidence="1" key="1">
    <citation type="submission" date="2022-11" db="EMBL/GenBank/DDBJ databases">
        <title>Genome Sequence of Boeremia exigua.</title>
        <authorList>
            <person name="Buettner E."/>
        </authorList>
    </citation>
    <scope>NUCLEOTIDE SEQUENCE</scope>
    <source>
        <strain evidence="1">CU02</strain>
    </source>
</reference>
<protein>
    <submittedName>
        <fullName evidence="1">Uncharacterized protein</fullName>
    </submittedName>
</protein>
<evidence type="ECO:0000313" key="1">
    <source>
        <dbReference type="EMBL" id="KAJ8112788.1"/>
    </source>
</evidence>
<keyword evidence="2" id="KW-1185">Reference proteome</keyword>
<sequence>MDADLVTNSIRYSHMKLDAGWTRLDVDMAVFHGPGAPKIGNVSLTPRLDVVPTAVVKTVPPYICPMCNMGDGWSKRSYNKTKANSSTSVTPVKKRDVESPAVEYRNVYKKPATFDNHILKWHHGSFKRSNSSEYICCLCQCLTVSHGMVDCTVRFQDLKSLLHHLRSSHSREPERLEHNHHWCAPMSLASYPPIIHEKAIEDFGGMQEGYQSRSNTY</sequence>
<proteinExistence type="predicted"/>
<evidence type="ECO:0000313" key="2">
    <source>
        <dbReference type="Proteomes" id="UP001153331"/>
    </source>
</evidence>
<name>A0ACC2IC71_9PLEO</name>
<accession>A0ACC2IC71</accession>
<dbReference type="EMBL" id="JAPHNI010000298">
    <property type="protein sequence ID" value="KAJ8112788.1"/>
    <property type="molecule type" value="Genomic_DNA"/>
</dbReference>
<dbReference type="Proteomes" id="UP001153331">
    <property type="component" value="Unassembled WGS sequence"/>
</dbReference>
<gene>
    <name evidence="1" type="ORF">OPT61_g4926</name>
</gene>
<organism evidence="1 2">
    <name type="scientific">Boeremia exigua</name>
    <dbReference type="NCBI Taxonomy" id="749465"/>
    <lineage>
        <taxon>Eukaryota</taxon>
        <taxon>Fungi</taxon>
        <taxon>Dikarya</taxon>
        <taxon>Ascomycota</taxon>
        <taxon>Pezizomycotina</taxon>
        <taxon>Dothideomycetes</taxon>
        <taxon>Pleosporomycetidae</taxon>
        <taxon>Pleosporales</taxon>
        <taxon>Pleosporineae</taxon>
        <taxon>Didymellaceae</taxon>
        <taxon>Boeremia</taxon>
    </lineage>
</organism>